<keyword evidence="2" id="KW-1185">Reference proteome</keyword>
<keyword evidence="1" id="KW-0238">DNA-binding</keyword>
<sequence length="343" mass="38285">MPSKRITMQDIADACGLSRNTVSKVYNGRGSVPQSTRNLVLQKAKELGYGSPAEKVFASPPSVGNIALLTCHLPSQLHFGTLFLSSFTDMISREGYALKIYEISQEELEKRQLPPHFVPEQIAGIVGIELFDPDYVSMLCHLDIPMVLTDSSAETITSLIECDYVTMENIAGIMAVIRRLVRAGARQIGFVGDYNHCGSFRERWYGYQQGLMVNGLQYDKRFCICEPDSSPYDDSAWLLSRINQMPALPDAFVCANDYLAISLIQALKKKDLSIPEDIMITGFDGTMQSAFTDPPLTTVKICGTEIGHLAAELLLNRIRIPSFPYSWTHVKSTPIWRESIRKT</sequence>
<name>A0AC61N9J5_9FIRM</name>
<dbReference type="Proteomes" id="UP000682782">
    <property type="component" value="Chromosome"/>
</dbReference>
<proteinExistence type="predicted"/>
<accession>A0AC61N9J5</accession>
<evidence type="ECO:0000313" key="2">
    <source>
        <dbReference type="Proteomes" id="UP000682782"/>
    </source>
</evidence>
<protein>
    <submittedName>
        <fullName evidence="1">LacI family DNA-binding transcriptional regulator</fullName>
    </submittedName>
</protein>
<gene>
    <name evidence="1" type="ORF">JYE49_00455</name>
</gene>
<dbReference type="EMBL" id="CP068393">
    <property type="protein sequence ID" value="QUC67226.1"/>
    <property type="molecule type" value="Genomic_DNA"/>
</dbReference>
<evidence type="ECO:0000313" key="1">
    <source>
        <dbReference type="EMBL" id="QUC67226.1"/>
    </source>
</evidence>
<organism evidence="1 2">
    <name type="scientific">Aristaeella hokkaidonensis</name>
    <dbReference type="NCBI Taxonomy" id="3046382"/>
    <lineage>
        <taxon>Bacteria</taxon>
        <taxon>Bacillati</taxon>
        <taxon>Bacillota</taxon>
        <taxon>Clostridia</taxon>
        <taxon>Eubacteriales</taxon>
        <taxon>Aristaeellaceae</taxon>
        <taxon>Aristaeella</taxon>
    </lineage>
</organism>
<reference evidence="1" key="1">
    <citation type="submission" date="2021-01" db="EMBL/GenBank/DDBJ databases">
        <title>Complete genome sequence of Clostridiales bacterium R-7.</title>
        <authorList>
            <person name="Mahoney-Kurpe S.C."/>
            <person name="Palevich N."/>
            <person name="Koike S."/>
            <person name="Moon C.D."/>
            <person name="Attwood G.T."/>
        </authorList>
    </citation>
    <scope>NUCLEOTIDE SEQUENCE</scope>
    <source>
        <strain evidence="1">R-7</strain>
    </source>
</reference>